<sequence length="332" mass="36330">MSPIRAPPNLPELVKAAFSKARANGDLTYYATQATILTANSVPFQLRFSPALASKPTAPKPKVEEPRKPFDPFENPENGPLFVADIPSTRHNLVLNKFAVVPEHFILATKDFKAQTDLLEPEDLAATYACIEAYDQYAKNHEGEYNELYAFFNSGLHSGASQPHRHIQLLPVDRMKDGLPESSKWDVLAKQLGQPNTTIVPFATFGERIHRDMTPQELHSIYLSLFRSAVDAVEDYAGKADEAGNGAARISYNLAMTSSSLVVMPRLAEGAVILENGVPAGKLSLNGTVLAGTALVKNEVEWNTLRSDGENQLLDILSKIGVPKTVDHAKKL</sequence>
<comment type="caution">
    <text evidence="1">The sequence shown here is derived from an EMBL/GenBank/DDBJ whole genome shotgun (WGS) entry which is preliminary data.</text>
</comment>
<dbReference type="EMBL" id="VUJX02000009">
    <property type="protein sequence ID" value="KAL0932416.1"/>
    <property type="molecule type" value="Genomic_DNA"/>
</dbReference>
<organism evidence="1 2">
    <name type="scientific">Colletotrichum truncatum</name>
    <name type="common">Anthracnose fungus</name>
    <name type="synonym">Colletotrichum capsici</name>
    <dbReference type="NCBI Taxonomy" id="5467"/>
    <lineage>
        <taxon>Eukaryota</taxon>
        <taxon>Fungi</taxon>
        <taxon>Dikarya</taxon>
        <taxon>Ascomycota</taxon>
        <taxon>Pezizomycotina</taxon>
        <taxon>Sordariomycetes</taxon>
        <taxon>Hypocreomycetidae</taxon>
        <taxon>Glomerellales</taxon>
        <taxon>Glomerellaceae</taxon>
        <taxon>Colletotrichum</taxon>
        <taxon>Colletotrichum truncatum species complex</taxon>
    </lineage>
</organism>
<reference evidence="1 2" key="1">
    <citation type="journal article" date="2020" name="Phytopathology">
        <title>Genome Sequence Resources of Colletotrichum truncatum, C. plurivorum, C. musicola, and C. sojae: Four Species Pathogenic to Soybean (Glycine max).</title>
        <authorList>
            <person name="Rogerio F."/>
            <person name="Boufleur T.R."/>
            <person name="Ciampi-Guillardi M."/>
            <person name="Sukno S.A."/>
            <person name="Thon M.R."/>
            <person name="Massola Junior N.S."/>
            <person name="Baroncelli R."/>
        </authorList>
    </citation>
    <scope>NUCLEOTIDE SEQUENCE [LARGE SCALE GENOMIC DNA]</scope>
    <source>
        <strain evidence="1 2">CMES1059</strain>
    </source>
</reference>
<evidence type="ECO:0000313" key="2">
    <source>
        <dbReference type="Proteomes" id="UP000805649"/>
    </source>
</evidence>
<name>A0ACC3YKI7_COLTU</name>
<protein>
    <submittedName>
        <fullName evidence="1">Bis(5'-nucleosyl)-tetraphosphatase</fullName>
    </submittedName>
</protein>
<gene>
    <name evidence="1" type="ORF">CTRU02_213368</name>
</gene>
<proteinExistence type="predicted"/>
<evidence type="ECO:0000313" key="1">
    <source>
        <dbReference type="EMBL" id="KAL0932416.1"/>
    </source>
</evidence>
<dbReference type="Proteomes" id="UP000805649">
    <property type="component" value="Unassembled WGS sequence"/>
</dbReference>
<keyword evidence="2" id="KW-1185">Reference proteome</keyword>
<accession>A0ACC3YKI7</accession>